<dbReference type="EMBL" id="HACG01003915">
    <property type="protein sequence ID" value="CEK50780.1"/>
    <property type="molecule type" value="Transcribed_RNA"/>
</dbReference>
<sequence>STCEGDTATFTVQVKGQPTPSVHWKKRDVTISTNQKFKMTRINDIHTMTVNNTDYSDGGEYVCYLHNTEGSTSH</sequence>
<dbReference type="Pfam" id="PF07679">
    <property type="entry name" value="I-set"/>
    <property type="match status" value="1"/>
</dbReference>
<feature type="non-terminal residue" evidence="3">
    <location>
        <position position="74"/>
    </location>
</feature>
<dbReference type="InterPro" id="IPR003598">
    <property type="entry name" value="Ig_sub2"/>
</dbReference>
<reference evidence="3" key="1">
    <citation type="submission" date="2014-12" db="EMBL/GenBank/DDBJ databases">
        <title>Insight into the proteome of Arion vulgaris.</title>
        <authorList>
            <person name="Aradska J."/>
            <person name="Bulat T."/>
            <person name="Smidak R."/>
            <person name="Sarate P."/>
            <person name="Gangsoo J."/>
            <person name="Sialana F."/>
            <person name="Bilban M."/>
            <person name="Lubec G."/>
        </authorList>
    </citation>
    <scope>NUCLEOTIDE SEQUENCE</scope>
    <source>
        <tissue evidence="3">Skin</tissue>
    </source>
</reference>
<gene>
    <name evidence="3" type="primary">ORF11648</name>
</gene>
<dbReference type="FunFam" id="2.60.40.10:FF:000107">
    <property type="entry name" value="Myosin, light chain kinase a"/>
    <property type="match status" value="1"/>
</dbReference>
<feature type="non-terminal residue" evidence="3">
    <location>
        <position position="1"/>
    </location>
</feature>
<evidence type="ECO:0000313" key="3">
    <source>
        <dbReference type="EMBL" id="CEK50780.1"/>
    </source>
</evidence>
<accession>A0A0B6Y5I0</accession>
<protein>
    <recommendedName>
        <fullName evidence="2">Ig-like domain-containing protein</fullName>
    </recommendedName>
</protein>
<dbReference type="InterPro" id="IPR013783">
    <property type="entry name" value="Ig-like_fold"/>
</dbReference>
<name>A0A0B6Y5I0_9EUPU</name>
<dbReference type="AlphaFoldDB" id="A0A0B6Y5I0"/>
<proteinExistence type="predicted"/>
<evidence type="ECO:0000256" key="1">
    <source>
        <dbReference type="ARBA" id="ARBA00023319"/>
    </source>
</evidence>
<dbReference type="SMART" id="SM00408">
    <property type="entry name" value="IGc2"/>
    <property type="match status" value="1"/>
</dbReference>
<dbReference type="PROSITE" id="PS50835">
    <property type="entry name" value="IG_LIKE"/>
    <property type="match status" value="1"/>
</dbReference>
<keyword evidence="1" id="KW-0393">Immunoglobulin domain</keyword>
<dbReference type="InterPro" id="IPR007110">
    <property type="entry name" value="Ig-like_dom"/>
</dbReference>
<dbReference type="PANTHER" id="PTHR47633:SF8">
    <property type="entry name" value="SPEG NEIGHBOR PROTEIN"/>
    <property type="match status" value="1"/>
</dbReference>
<dbReference type="GO" id="GO:0004672">
    <property type="term" value="F:protein kinase activity"/>
    <property type="evidence" value="ECO:0007669"/>
    <property type="project" value="TreeGrafter"/>
</dbReference>
<dbReference type="Gene3D" id="2.60.40.10">
    <property type="entry name" value="Immunoglobulins"/>
    <property type="match status" value="1"/>
</dbReference>
<feature type="domain" description="Ig-like" evidence="2">
    <location>
        <begin position="1"/>
        <end position="74"/>
    </location>
</feature>
<organism evidence="3">
    <name type="scientific">Arion vulgaris</name>
    <dbReference type="NCBI Taxonomy" id="1028688"/>
    <lineage>
        <taxon>Eukaryota</taxon>
        <taxon>Metazoa</taxon>
        <taxon>Spiralia</taxon>
        <taxon>Lophotrochozoa</taxon>
        <taxon>Mollusca</taxon>
        <taxon>Gastropoda</taxon>
        <taxon>Heterobranchia</taxon>
        <taxon>Euthyneura</taxon>
        <taxon>Panpulmonata</taxon>
        <taxon>Eupulmonata</taxon>
        <taxon>Stylommatophora</taxon>
        <taxon>Helicina</taxon>
        <taxon>Arionoidea</taxon>
        <taxon>Arionidae</taxon>
        <taxon>Arion</taxon>
    </lineage>
</organism>
<dbReference type="InterPro" id="IPR013098">
    <property type="entry name" value="Ig_I-set"/>
</dbReference>
<dbReference type="SUPFAM" id="SSF48726">
    <property type="entry name" value="Immunoglobulin"/>
    <property type="match status" value="1"/>
</dbReference>
<dbReference type="InterPro" id="IPR036179">
    <property type="entry name" value="Ig-like_dom_sf"/>
</dbReference>
<dbReference type="PANTHER" id="PTHR47633">
    <property type="entry name" value="IMMUNOGLOBULIN"/>
    <property type="match status" value="1"/>
</dbReference>
<evidence type="ECO:0000259" key="2">
    <source>
        <dbReference type="PROSITE" id="PS50835"/>
    </source>
</evidence>